<name>A0ABP4X361_9ACTN</name>
<evidence type="ECO:0000256" key="1">
    <source>
        <dbReference type="SAM" id="Phobius"/>
    </source>
</evidence>
<accession>A0ABP4X361</accession>
<keyword evidence="1" id="KW-1133">Transmembrane helix</keyword>
<keyword evidence="1" id="KW-0812">Transmembrane</keyword>
<evidence type="ECO:0000313" key="2">
    <source>
        <dbReference type="EMBL" id="GAA1769205.1"/>
    </source>
</evidence>
<evidence type="ECO:0000313" key="3">
    <source>
        <dbReference type="Proteomes" id="UP001500655"/>
    </source>
</evidence>
<proteinExistence type="predicted"/>
<keyword evidence="3" id="KW-1185">Reference proteome</keyword>
<dbReference type="EMBL" id="BAAALS010000026">
    <property type="protein sequence ID" value="GAA1769205.1"/>
    <property type="molecule type" value="Genomic_DNA"/>
</dbReference>
<keyword evidence="1" id="KW-0472">Membrane</keyword>
<organism evidence="2 3">
    <name type="scientific">Luedemannella helvata</name>
    <dbReference type="NCBI Taxonomy" id="349315"/>
    <lineage>
        <taxon>Bacteria</taxon>
        <taxon>Bacillati</taxon>
        <taxon>Actinomycetota</taxon>
        <taxon>Actinomycetes</taxon>
        <taxon>Micromonosporales</taxon>
        <taxon>Micromonosporaceae</taxon>
        <taxon>Luedemannella</taxon>
    </lineage>
</organism>
<dbReference type="Proteomes" id="UP001500655">
    <property type="component" value="Unassembled WGS sequence"/>
</dbReference>
<comment type="caution">
    <text evidence="2">The sequence shown here is derived from an EMBL/GenBank/DDBJ whole genome shotgun (WGS) entry which is preliminary data.</text>
</comment>
<feature type="transmembrane region" description="Helical" evidence="1">
    <location>
        <begin position="154"/>
        <end position="173"/>
    </location>
</feature>
<sequence>MRVPRIPTVRHGLVRLTTVLAAAGIATILLAAPARAGGVWIQVTPSSVTAGYQTKIKASCQDNTNGAEVRSKAFGTVTVQPENGLLAATVTVPASLAEGGYDVTLTCRTGSTATTTMWVLNREYSEDGYMPSKHGPHTGGGFLAGAGDSPAAQVWLAGGAGALLAGAAFGLVSRRRRAPARTR</sequence>
<reference evidence="3" key="1">
    <citation type="journal article" date="2019" name="Int. J. Syst. Evol. Microbiol.">
        <title>The Global Catalogue of Microorganisms (GCM) 10K type strain sequencing project: providing services to taxonomists for standard genome sequencing and annotation.</title>
        <authorList>
            <consortium name="The Broad Institute Genomics Platform"/>
            <consortium name="The Broad Institute Genome Sequencing Center for Infectious Disease"/>
            <person name="Wu L."/>
            <person name="Ma J."/>
        </authorList>
    </citation>
    <scope>NUCLEOTIDE SEQUENCE [LARGE SCALE GENOMIC DNA]</scope>
    <source>
        <strain evidence="3">JCM 13249</strain>
    </source>
</reference>
<protein>
    <submittedName>
        <fullName evidence="2">Uncharacterized protein</fullName>
    </submittedName>
</protein>
<gene>
    <name evidence="2" type="ORF">GCM10009681_45700</name>
</gene>